<comment type="catalytic activity">
    <reaction evidence="4">
        <text>(6S)-5-formyl-5,6,7,8-tetrahydrofolate + ATP = (6R)-5,10-methenyltetrahydrofolate + ADP + phosphate</text>
        <dbReference type="Rhea" id="RHEA:10488"/>
        <dbReference type="ChEBI" id="CHEBI:30616"/>
        <dbReference type="ChEBI" id="CHEBI:43474"/>
        <dbReference type="ChEBI" id="CHEBI:57455"/>
        <dbReference type="ChEBI" id="CHEBI:57457"/>
        <dbReference type="ChEBI" id="CHEBI:456216"/>
        <dbReference type="EC" id="6.3.3.2"/>
    </reaction>
</comment>
<comment type="caution">
    <text evidence="5">The sequence shown here is derived from an EMBL/GenBank/DDBJ whole genome shotgun (WGS) entry which is preliminary data.</text>
</comment>
<dbReference type="InterPro" id="IPR037171">
    <property type="entry name" value="NagB/RpiA_transferase-like"/>
</dbReference>
<protein>
    <recommendedName>
        <fullName evidence="4">5-formyltetrahydrofolate cyclo-ligase</fullName>
        <ecNumber evidence="4">6.3.3.2</ecNumber>
    </recommendedName>
</protein>
<dbReference type="Proteomes" id="UP000748752">
    <property type="component" value="Unassembled WGS sequence"/>
</dbReference>
<organism evidence="5 6">
    <name type="scientific">Thiohalocapsa halophila</name>
    <dbReference type="NCBI Taxonomy" id="69359"/>
    <lineage>
        <taxon>Bacteria</taxon>
        <taxon>Pseudomonadati</taxon>
        <taxon>Pseudomonadota</taxon>
        <taxon>Gammaproteobacteria</taxon>
        <taxon>Chromatiales</taxon>
        <taxon>Chromatiaceae</taxon>
        <taxon>Thiohalocapsa</taxon>
    </lineage>
</organism>
<comment type="similarity">
    <text evidence="1 4">Belongs to the 5-formyltetrahydrofolate cyclo-ligase family.</text>
</comment>
<evidence type="ECO:0000313" key="5">
    <source>
        <dbReference type="EMBL" id="MBK1633640.1"/>
    </source>
</evidence>
<dbReference type="Pfam" id="PF01812">
    <property type="entry name" value="5-FTHF_cyc-lig"/>
    <property type="match status" value="1"/>
</dbReference>
<dbReference type="PANTHER" id="PTHR23407:SF1">
    <property type="entry name" value="5-FORMYLTETRAHYDROFOLATE CYCLO-LIGASE"/>
    <property type="match status" value="1"/>
</dbReference>
<gene>
    <name evidence="5" type="ORF">CKO31_23425</name>
</gene>
<reference evidence="5 6" key="1">
    <citation type="journal article" date="2020" name="Microorganisms">
        <title>Osmotic Adaptation and Compatible Solute Biosynthesis of Phototrophic Bacteria as Revealed from Genome Analyses.</title>
        <authorList>
            <person name="Imhoff J.F."/>
            <person name="Rahn T."/>
            <person name="Kunzel S."/>
            <person name="Keller A."/>
            <person name="Neulinger S.C."/>
        </authorList>
    </citation>
    <scope>NUCLEOTIDE SEQUENCE [LARGE SCALE GENOMIC DNA]</scope>
    <source>
        <strain evidence="5 6">DSM 6210</strain>
    </source>
</reference>
<dbReference type="Gene3D" id="3.40.50.10420">
    <property type="entry name" value="NagB/RpiA/CoA transferase-like"/>
    <property type="match status" value="1"/>
</dbReference>
<accession>A0ABS1CP32</accession>
<keyword evidence="6" id="KW-1185">Reference proteome</keyword>
<evidence type="ECO:0000256" key="4">
    <source>
        <dbReference type="RuleBase" id="RU361279"/>
    </source>
</evidence>
<dbReference type="InterPro" id="IPR002698">
    <property type="entry name" value="FTHF_cligase"/>
</dbReference>
<dbReference type="InterPro" id="IPR024185">
    <property type="entry name" value="FTHF_cligase-like_sf"/>
</dbReference>
<proteinExistence type="inferred from homology"/>
<keyword evidence="4" id="KW-0460">Magnesium</keyword>
<evidence type="ECO:0000313" key="6">
    <source>
        <dbReference type="Proteomes" id="UP000748752"/>
    </source>
</evidence>
<keyword evidence="4" id="KW-0479">Metal-binding</keyword>
<dbReference type="PANTHER" id="PTHR23407">
    <property type="entry name" value="ATPASE INHIBITOR/5-FORMYLTETRAHYDROFOLATE CYCLO-LIGASE"/>
    <property type="match status" value="1"/>
</dbReference>
<evidence type="ECO:0000256" key="1">
    <source>
        <dbReference type="ARBA" id="ARBA00010638"/>
    </source>
</evidence>
<comment type="cofactor">
    <cofactor evidence="4">
        <name>Mg(2+)</name>
        <dbReference type="ChEBI" id="CHEBI:18420"/>
    </cofactor>
</comment>
<dbReference type="RefSeq" id="WP_200242620.1">
    <property type="nucleotide sequence ID" value="NZ_NRRV01000102.1"/>
</dbReference>
<evidence type="ECO:0000256" key="3">
    <source>
        <dbReference type="ARBA" id="ARBA00022840"/>
    </source>
</evidence>
<keyword evidence="3 4" id="KW-0067">ATP-binding</keyword>
<dbReference type="PIRSF" id="PIRSF006806">
    <property type="entry name" value="FTHF_cligase"/>
    <property type="match status" value="1"/>
</dbReference>
<dbReference type="SUPFAM" id="SSF100950">
    <property type="entry name" value="NagB/RpiA/CoA transferase-like"/>
    <property type="match status" value="1"/>
</dbReference>
<keyword evidence="2 4" id="KW-0547">Nucleotide-binding</keyword>
<dbReference type="EMBL" id="NRRV01000102">
    <property type="protein sequence ID" value="MBK1633640.1"/>
    <property type="molecule type" value="Genomic_DNA"/>
</dbReference>
<dbReference type="EC" id="6.3.3.2" evidence="4"/>
<sequence length="213" mass="24504">MSAPEDSPRALRRRLRAARRGLDRRAQQANARAIVRHLVRAHVLRGAKRIALYVAADGEPDVWELLERMPARGRRWYLPVLRGHARGRLWLVRHRPGEPLRPNRFGIPEPVRRRRHIQPVHALDLMLLPLVGFDAQCNRLGMGAGFYDRSLASLRRRRHWRRPLLVGIAHECQRVDQLTPQPWDVPLDAVVTEAGVYRGEGRGASGEWRGARD</sequence>
<dbReference type="NCBIfam" id="TIGR02727">
    <property type="entry name" value="MTHFS_bact"/>
    <property type="match status" value="1"/>
</dbReference>
<name>A0ABS1CP32_9GAMM</name>
<evidence type="ECO:0000256" key="2">
    <source>
        <dbReference type="ARBA" id="ARBA00022741"/>
    </source>
</evidence>